<evidence type="ECO:0000313" key="2">
    <source>
        <dbReference type="Ensembl" id="ENSCCNP00000022323.1"/>
    </source>
</evidence>
<dbReference type="PANTHER" id="PTHR12268">
    <property type="entry name" value="E3 UBIQUITIN-PROTEIN LIGASE KCMF1"/>
    <property type="match status" value="1"/>
</dbReference>
<name>A0A8C0X8C9_CASCN</name>
<feature type="coiled-coil region" evidence="1">
    <location>
        <begin position="60"/>
        <end position="91"/>
    </location>
</feature>
<evidence type="ECO:0008006" key="3">
    <source>
        <dbReference type="Google" id="ProtNLM"/>
    </source>
</evidence>
<reference evidence="2" key="1">
    <citation type="submission" date="2023-09" db="UniProtKB">
        <authorList>
            <consortium name="Ensembl"/>
        </authorList>
    </citation>
    <scope>IDENTIFICATION</scope>
</reference>
<protein>
    <recommendedName>
        <fullName evidence="3">Dystrobrevin beta</fullName>
    </recommendedName>
</protein>
<dbReference type="InterPro" id="IPR050774">
    <property type="entry name" value="KCMF1/Dystrophin"/>
</dbReference>
<dbReference type="GO" id="GO:0005886">
    <property type="term" value="C:plasma membrane"/>
    <property type="evidence" value="ECO:0007669"/>
    <property type="project" value="TreeGrafter"/>
</dbReference>
<dbReference type="PANTHER" id="PTHR12268:SF22">
    <property type="entry name" value="DYSTROBREVIN BETA"/>
    <property type="match status" value="1"/>
</dbReference>
<dbReference type="Ensembl" id="ENSCCNT00000028609.1">
    <property type="protein sequence ID" value="ENSCCNP00000022323.1"/>
    <property type="gene ID" value="ENSCCNG00000021972.1"/>
</dbReference>
<keyword evidence="1" id="KW-0175">Coiled coil</keyword>
<proteinExistence type="predicted"/>
<evidence type="ECO:0000256" key="1">
    <source>
        <dbReference type="SAM" id="Coils"/>
    </source>
</evidence>
<dbReference type="AlphaFoldDB" id="A0A8C0X8C9"/>
<dbReference type="GO" id="GO:0045202">
    <property type="term" value="C:synapse"/>
    <property type="evidence" value="ECO:0007669"/>
    <property type="project" value="TreeGrafter"/>
</dbReference>
<accession>A0A8C0X8C9</accession>
<organism evidence="2">
    <name type="scientific">Castor canadensis</name>
    <name type="common">American beaver</name>
    <dbReference type="NCBI Taxonomy" id="51338"/>
    <lineage>
        <taxon>Eukaryota</taxon>
        <taxon>Metazoa</taxon>
        <taxon>Chordata</taxon>
        <taxon>Craniata</taxon>
        <taxon>Vertebrata</taxon>
        <taxon>Euteleostomi</taxon>
        <taxon>Mammalia</taxon>
        <taxon>Eutheria</taxon>
        <taxon>Euarchontoglires</taxon>
        <taxon>Glires</taxon>
        <taxon>Rodentia</taxon>
        <taxon>Castorimorpha</taxon>
        <taxon>Castoridae</taxon>
        <taxon>Castor</taxon>
    </lineage>
</organism>
<sequence>GTKHLQCLASPSQGAPPLVSHVLDSPSRLDEEHRLIARYAARLAAEAGNMTRPPTDMGFNFDANKQQRQLIAELENKNREILQEIQRLRLEHEQASQPTPEKAQQNPTLLATSFLMGRQRKDELEQRMSALQESRRELMVQLEGLMKLLKVRASSYLPFPLCSALAFLRSHCPRPQTCRPCESRSAYPVLSPSPEFRGDFMYPWVQFK</sequence>
<dbReference type="GO" id="GO:0099536">
    <property type="term" value="P:synaptic signaling"/>
    <property type="evidence" value="ECO:0007669"/>
    <property type="project" value="TreeGrafter"/>
</dbReference>